<dbReference type="RefSeq" id="WP_135767572.1">
    <property type="nucleotide sequence ID" value="NZ_RQET01000004.1"/>
</dbReference>
<evidence type="ECO:0000256" key="4">
    <source>
        <dbReference type="ARBA" id="ARBA00023136"/>
    </source>
</evidence>
<dbReference type="EMBL" id="RQET01000004">
    <property type="protein sequence ID" value="TGK12169.1"/>
    <property type="molecule type" value="Genomic_DNA"/>
</dbReference>
<evidence type="ECO:0000313" key="9">
    <source>
        <dbReference type="EMBL" id="TGK12169.1"/>
    </source>
</evidence>
<evidence type="ECO:0000313" key="10">
    <source>
        <dbReference type="Proteomes" id="UP000298458"/>
    </source>
</evidence>
<feature type="transmembrane region" description="Helical" evidence="7">
    <location>
        <begin position="121"/>
        <end position="141"/>
    </location>
</feature>
<evidence type="ECO:0000256" key="5">
    <source>
        <dbReference type="ARBA" id="ARBA00023157"/>
    </source>
</evidence>
<dbReference type="Pfam" id="PF05090">
    <property type="entry name" value="HTTM"/>
    <property type="match status" value="1"/>
</dbReference>
<keyword evidence="5" id="KW-1015">Disulfide bond</keyword>
<feature type="transmembrane region" description="Helical" evidence="7">
    <location>
        <begin position="215"/>
        <end position="236"/>
    </location>
</feature>
<evidence type="ECO:0000259" key="8">
    <source>
        <dbReference type="SMART" id="SM00752"/>
    </source>
</evidence>
<dbReference type="PANTHER" id="PTHR12639">
    <property type="entry name" value="VITAMIN K-DEPENDENT GAMMA-CARBOXYLASE"/>
    <property type="match status" value="1"/>
</dbReference>
<keyword evidence="4 7" id="KW-0472">Membrane</keyword>
<feature type="transmembrane region" description="Helical" evidence="7">
    <location>
        <begin position="89"/>
        <end position="109"/>
    </location>
</feature>
<dbReference type="PANTHER" id="PTHR12639:SF7">
    <property type="entry name" value="HTTM DOMAIN-CONTAINING PROTEIN"/>
    <property type="match status" value="1"/>
</dbReference>
<dbReference type="OrthoDB" id="341137at2"/>
<organism evidence="9 10">
    <name type="scientific">Leptospira fletcheri</name>
    <dbReference type="NCBI Taxonomy" id="2484981"/>
    <lineage>
        <taxon>Bacteria</taxon>
        <taxon>Pseudomonadati</taxon>
        <taxon>Spirochaetota</taxon>
        <taxon>Spirochaetia</taxon>
        <taxon>Leptospirales</taxon>
        <taxon>Leptospiraceae</taxon>
        <taxon>Leptospira</taxon>
    </lineage>
</organism>
<dbReference type="Proteomes" id="UP000298458">
    <property type="component" value="Unassembled WGS sequence"/>
</dbReference>
<feature type="transmembrane region" description="Helical" evidence="7">
    <location>
        <begin position="64"/>
        <end position="82"/>
    </location>
</feature>
<reference evidence="9" key="1">
    <citation type="journal article" date="2019" name="PLoS Negl. Trop. Dis.">
        <title>Revisiting the worldwide diversity of Leptospira species in the environment.</title>
        <authorList>
            <person name="Vincent A.T."/>
            <person name="Schiettekatte O."/>
            <person name="Bourhy P."/>
            <person name="Veyrier F.J."/>
            <person name="Picardeau M."/>
        </authorList>
    </citation>
    <scope>NUCLEOTIDE SEQUENCE [LARGE SCALE GENOMIC DNA]</scope>
    <source>
        <strain evidence="9">SSW15</strain>
    </source>
</reference>
<sequence length="500" mass="58465">MKTKFGFIDRLRTEMTDFSPAWSLGLFRFGLGILCTSISLRYLLNDWVGKFFLEPEFHFKYFGFSWVEVLPAWLLYPFFWILSIAGLGICLGILYRLCVTIYFLGFVYFNLIDSALYLNHSYLLGLVLWIMIWLPADRCLSVGHFLEAYRTGRWPNPKIRNWNLWLLRFQFACVYFFGGIAKIESDWLVRAQPLKIWLARDTDFPVIGKFFATPIAGYIFGYAGLLFDLVVPFLLLKPKLRSWMFSFVVLFQILIWELFPVGIFPWIMIWGSALFLSAYWPLSLRNFLKRRGIFPYGEFRNLFRTVWQKLPVRFRFDSAQIILHLLTRIEGLGRWGKSAGTRLSGLRSSRIVNLGPYVLGVYLVAQILLPLRHRFYPGNVLWTEQGSRFSWQTMLSQKNAITSFRVANLRTGEVRFVLADSYLSERQKIPMSTNPDLILQFSHYLGRVEKEKTGDEAAVYADITVSLNGRKSKPFVNPTRDLMKAKETLFPQDWILPEER</sequence>
<dbReference type="GO" id="GO:0019842">
    <property type="term" value="F:vitamin binding"/>
    <property type="evidence" value="ECO:0007669"/>
    <property type="project" value="TreeGrafter"/>
</dbReference>
<evidence type="ECO:0000256" key="2">
    <source>
        <dbReference type="ARBA" id="ARBA00022692"/>
    </source>
</evidence>
<dbReference type="InterPro" id="IPR053934">
    <property type="entry name" value="HTTM_dom"/>
</dbReference>
<evidence type="ECO:0000256" key="3">
    <source>
        <dbReference type="ARBA" id="ARBA00022989"/>
    </source>
</evidence>
<name>A0A4R9GHU9_9LEPT</name>
<dbReference type="InterPro" id="IPR007782">
    <property type="entry name" value="VKG_COase"/>
</dbReference>
<dbReference type="GO" id="GO:0012505">
    <property type="term" value="C:endomembrane system"/>
    <property type="evidence" value="ECO:0007669"/>
    <property type="project" value="UniProtKB-SubCell"/>
</dbReference>
<evidence type="ECO:0000256" key="1">
    <source>
        <dbReference type="ARBA" id="ARBA00004127"/>
    </source>
</evidence>
<keyword evidence="6" id="KW-0456">Lyase</keyword>
<proteinExistence type="predicted"/>
<feature type="transmembrane region" description="Helical" evidence="7">
    <location>
        <begin position="265"/>
        <end position="282"/>
    </location>
</feature>
<dbReference type="InterPro" id="IPR011020">
    <property type="entry name" value="HTTM-like"/>
</dbReference>
<feature type="transmembrane region" description="Helical" evidence="7">
    <location>
        <begin position="21"/>
        <end position="44"/>
    </location>
</feature>
<dbReference type="AlphaFoldDB" id="A0A4R9GHU9"/>
<keyword evidence="3 7" id="KW-1133">Transmembrane helix</keyword>
<keyword evidence="2 7" id="KW-0812">Transmembrane</keyword>
<protein>
    <submittedName>
        <fullName evidence="9">Gamma-glutamyl carboxylase</fullName>
    </submittedName>
</protein>
<comment type="caution">
    <text evidence="9">The sequence shown here is derived from an EMBL/GenBank/DDBJ whole genome shotgun (WGS) entry which is preliminary data.</text>
</comment>
<feature type="domain" description="HTTM-like" evidence="8">
    <location>
        <begin position="16"/>
        <end position="280"/>
    </location>
</feature>
<dbReference type="Pfam" id="PF22777">
    <property type="entry name" value="VKGC_lumenal_dom"/>
    <property type="match status" value="1"/>
</dbReference>
<feature type="transmembrane region" description="Helical" evidence="7">
    <location>
        <begin position="243"/>
        <end position="259"/>
    </location>
</feature>
<keyword evidence="10" id="KW-1185">Reference proteome</keyword>
<dbReference type="GO" id="GO:0008488">
    <property type="term" value="F:gamma-glutamyl carboxylase activity"/>
    <property type="evidence" value="ECO:0007669"/>
    <property type="project" value="InterPro"/>
</dbReference>
<feature type="transmembrane region" description="Helical" evidence="7">
    <location>
        <begin position="351"/>
        <end position="369"/>
    </location>
</feature>
<accession>A0A4R9GHU9</accession>
<feature type="transmembrane region" description="Helical" evidence="7">
    <location>
        <begin position="162"/>
        <end position="181"/>
    </location>
</feature>
<comment type="subcellular location">
    <subcellularLocation>
        <location evidence="1">Endomembrane system</location>
        <topology evidence="1">Multi-pass membrane protein</topology>
    </subcellularLocation>
</comment>
<evidence type="ECO:0000256" key="7">
    <source>
        <dbReference type="SAM" id="Phobius"/>
    </source>
</evidence>
<evidence type="ECO:0000256" key="6">
    <source>
        <dbReference type="ARBA" id="ARBA00023239"/>
    </source>
</evidence>
<gene>
    <name evidence="9" type="ORF">EHO60_07845</name>
</gene>
<dbReference type="SMART" id="SM00752">
    <property type="entry name" value="HTTM"/>
    <property type="match status" value="1"/>
</dbReference>
<dbReference type="InterPro" id="IPR053935">
    <property type="entry name" value="VKGC_lumenal_dom"/>
</dbReference>